<dbReference type="Gene3D" id="3.40.50.300">
    <property type="entry name" value="P-loop containing nucleotide triphosphate hydrolases"/>
    <property type="match status" value="1"/>
</dbReference>
<dbReference type="AlphaFoldDB" id="A0A814LLJ4"/>
<dbReference type="GO" id="GO:0000723">
    <property type="term" value="P:telomere maintenance"/>
    <property type="evidence" value="ECO:0007669"/>
    <property type="project" value="InterPro"/>
</dbReference>
<keyword evidence="1" id="KW-0347">Helicase</keyword>
<dbReference type="GO" id="GO:0006281">
    <property type="term" value="P:DNA repair"/>
    <property type="evidence" value="ECO:0007669"/>
    <property type="project" value="UniProtKB-KW"/>
</dbReference>
<dbReference type="InterPro" id="IPR010285">
    <property type="entry name" value="DNA_helicase_pif1-like_DEAD"/>
</dbReference>
<dbReference type="GO" id="GO:0043139">
    <property type="term" value="F:5'-3' DNA helicase activity"/>
    <property type="evidence" value="ECO:0007669"/>
    <property type="project" value="UniProtKB-EC"/>
</dbReference>
<dbReference type="GO" id="GO:0016787">
    <property type="term" value="F:hydrolase activity"/>
    <property type="evidence" value="ECO:0007669"/>
    <property type="project" value="UniProtKB-KW"/>
</dbReference>
<protein>
    <recommendedName>
        <fullName evidence="1">ATP-dependent DNA helicase</fullName>
        <ecNumber evidence="1">5.6.2.3</ecNumber>
    </recommendedName>
</protein>
<dbReference type="PANTHER" id="PTHR47642">
    <property type="entry name" value="ATP-DEPENDENT DNA HELICASE"/>
    <property type="match status" value="1"/>
</dbReference>
<keyword evidence="1" id="KW-0233">DNA recombination</keyword>
<keyword evidence="1" id="KW-0378">Hydrolase</keyword>
<comment type="catalytic activity">
    <reaction evidence="1">
        <text>ATP + H2O = ADP + phosphate + H(+)</text>
        <dbReference type="Rhea" id="RHEA:13065"/>
        <dbReference type="ChEBI" id="CHEBI:15377"/>
        <dbReference type="ChEBI" id="CHEBI:15378"/>
        <dbReference type="ChEBI" id="CHEBI:30616"/>
        <dbReference type="ChEBI" id="CHEBI:43474"/>
        <dbReference type="ChEBI" id="CHEBI:456216"/>
        <dbReference type="EC" id="5.6.2.3"/>
    </reaction>
</comment>
<comment type="caution">
    <text evidence="3">The sequence shown here is derived from an EMBL/GenBank/DDBJ whole genome shotgun (WGS) entry which is preliminary data.</text>
</comment>
<evidence type="ECO:0000313" key="3">
    <source>
        <dbReference type="EMBL" id="CAF1066342.1"/>
    </source>
</evidence>
<comment type="cofactor">
    <cofactor evidence="1">
        <name>Mg(2+)</name>
        <dbReference type="ChEBI" id="CHEBI:18420"/>
    </cofactor>
</comment>
<keyword evidence="1" id="KW-0234">DNA repair</keyword>
<comment type="similarity">
    <text evidence="1">Belongs to the helicase family.</text>
</comment>
<evidence type="ECO:0000256" key="1">
    <source>
        <dbReference type="RuleBase" id="RU363044"/>
    </source>
</evidence>
<dbReference type="InterPro" id="IPR051055">
    <property type="entry name" value="PIF1_helicase"/>
</dbReference>
<dbReference type="OrthoDB" id="416437at2759"/>
<keyword evidence="4" id="KW-1185">Reference proteome</keyword>
<feature type="domain" description="DNA helicase Pif1-like DEAD-box helicase" evidence="2">
    <location>
        <begin position="6"/>
        <end position="150"/>
    </location>
</feature>
<keyword evidence="1" id="KW-0227">DNA damage</keyword>
<sequence length="160" mass="17877">MILIRSAGTGKSFTVFAICTYLDQCLKRCAPTAKASFIIRGETIHSLLQISVDNENNNLKSDKLKKLQEEFENVIFLIIDEFSMVSQKLFGFINKRLQEIKANNLHMGGISVILVGDPGQLLPVCGRPLYSNKANCPASIDGWNSYSKFEVVVMLETSER</sequence>
<dbReference type="GO" id="GO:0005524">
    <property type="term" value="F:ATP binding"/>
    <property type="evidence" value="ECO:0007669"/>
    <property type="project" value="UniProtKB-KW"/>
</dbReference>
<dbReference type="EC" id="5.6.2.3" evidence="1"/>
<dbReference type="EMBL" id="CAJNOC010005958">
    <property type="protein sequence ID" value="CAF1066342.1"/>
    <property type="molecule type" value="Genomic_DNA"/>
</dbReference>
<reference evidence="3" key="1">
    <citation type="submission" date="2021-02" db="EMBL/GenBank/DDBJ databases">
        <authorList>
            <person name="Nowell W R."/>
        </authorList>
    </citation>
    <scope>NUCLEOTIDE SEQUENCE</scope>
    <source>
        <strain evidence="3">Ploen Becks lab</strain>
    </source>
</reference>
<dbReference type="PANTHER" id="PTHR47642:SF6">
    <property type="entry name" value="ATP-DEPENDENT DNA HELICASE"/>
    <property type="match status" value="1"/>
</dbReference>
<dbReference type="InterPro" id="IPR027417">
    <property type="entry name" value="P-loop_NTPase"/>
</dbReference>
<proteinExistence type="inferred from homology"/>
<dbReference type="GO" id="GO:0006310">
    <property type="term" value="P:DNA recombination"/>
    <property type="evidence" value="ECO:0007669"/>
    <property type="project" value="UniProtKB-KW"/>
</dbReference>
<evidence type="ECO:0000259" key="2">
    <source>
        <dbReference type="Pfam" id="PF05970"/>
    </source>
</evidence>
<gene>
    <name evidence="3" type="ORF">OXX778_LOCUS19517</name>
</gene>
<dbReference type="SUPFAM" id="SSF52540">
    <property type="entry name" value="P-loop containing nucleoside triphosphate hydrolases"/>
    <property type="match status" value="1"/>
</dbReference>
<name>A0A814LLJ4_9BILA</name>
<evidence type="ECO:0000313" key="4">
    <source>
        <dbReference type="Proteomes" id="UP000663879"/>
    </source>
</evidence>
<organism evidence="3 4">
    <name type="scientific">Brachionus calyciflorus</name>
    <dbReference type="NCBI Taxonomy" id="104777"/>
    <lineage>
        <taxon>Eukaryota</taxon>
        <taxon>Metazoa</taxon>
        <taxon>Spiralia</taxon>
        <taxon>Gnathifera</taxon>
        <taxon>Rotifera</taxon>
        <taxon>Eurotatoria</taxon>
        <taxon>Monogononta</taxon>
        <taxon>Pseudotrocha</taxon>
        <taxon>Ploima</taxon>
        <taxon>Brachionidae</taxon>
        <taxon>Brachionus</taxon>
    </lineage>
</organism>
<accession>A0A814LLJ4</accession>
<dbReference type="Proteomes" id="UP000663879">
    <property type="component" value="Unassembled WGS sequence"/>
</dbReference>
<keyword evidence="1" id="KW-0067">ATP-binding</keyword>
<dbReference type="Pfam" id="PF05970">
    <property type="entry name" value="PIF1"/>
    <property type="match status" value="1"/>
</dbReference>
<keyword evidence="1" id="KW-0547">Nucleotide-binding</keyword>